<keyword evidence="2" id="KW-1185">Reference proteome</keyword>
<evidence type="ECO:0000313" key="2">
    <source>
        <dbReference type="Proteomes" id="UP001257659"/>
    </source>
</evidence>
<sequence>MNTAEFLKELEKQPTANLLFEYKEGNFVRADFHLTEIKNVDFDTVDCGGVQNKWQETHVQIWENPIPEPQHSVRAKKAIEIFELVDKIRPINNAVDLKFEYGNKNFHTAVLPVREIQHKENLIVVKLGEENTTCKAKDRARTPEEKELACCAPVSVSEEKSTCSPNSGCC</sequence>
<dbReference type="RefSeq" id="WP_309730136.1">
    <property type="nucleotide sequence ID" value="NZ_JAVDQA010000010.1"/>
</dbReference>
<dbReference type="InterPro" id="IPR045534">
    <property type="entry name" value="DUF6428"/>
</dbReference>
<proteinExistence type="predicted"/>
<organism evidence="1 2">
    <name type="scientific">Mesonia maritima</name>
    <dbReference type="NCBI Taxonomy" id="1793873"/>
    <lineage>
        <taxon>Bacteria</taxon>
        <taxon>Pseudomonadati</taxon>
        <taxon>Bacteroidota</taxon>
        <taxon>Flavobacteriia</taxon>
        <taxon>Flavobacteriales</taxon>
        <taxon>Flavobacteriaceae</taxon>
        <taxon>Mesonia</taxon>
    </lineage>
</organism>
<dbReference type="Proteomes" id="UP001257659">
    <property type="component" value="Unassembled WGS sequence"/>
</dbReference>
<accession>A0ABU1K8U4</accession>
<protein>
    <submittedName>
        <fullName evidence="1">Uncharacterized protein</fullName>
    </submittedName>
</protein>
<name>A0ABU1K8U4_9FLAO</name>
<dbReference type="EMBL" id="JAVDQA010000010">
    <property type="protein sequence ID" value="MDR6302026.1"/>
    <property type="molecule type" value="Genomic_DNA"/>
</dbReference>
<dbReference type="Pfam" id="PF20001">
    <property type="entry name" value="DUF6428"/>
    <property type="match status" value="1"/>
</dbReference>
<gene>
    <name evidence="1" type="ORF">GGR31_002703</name>
</gene>
<reference evidence="1 2" key="1">
    <citation type="submission" date="2023-07" db="EMBL/GenBank/DDBJ databases">
        <title>Genomic Encyclopedia of Type Strains, Phase IV (KMG-IV): sequencing the most valuable type-strain genomes for metagenomic binning, comparative biology and taxonomic classification.</title>
        <authorList>
            <person name="Goeker M."/>
        </authorList>
    </citation>
    <scope>NUCLEOTIDE SEQUENCE [LARGE SCALE GENOMIC DNA]</scope>
    <source>
        <strain evidence="1 2">DSM 102814</strain>
    </source>
</reference>
<evidence type="ECO:0000313" key="1">
    <source>
        <dbReference type="EMBL" id="MDR6302026.1"/>
    </source>
</evidence>
<comment type="caution">
    <text evidence="1">The sequence shown here is derived from an EMBL/GenBank/DDBJ whole genome shotgun (WGS) entry which is preliminary data.</text>
</comment>